<evidence type="ECO:0000256" key="1">
    <source>
        <dbReference type="PROSITE-ProRule" id="PRU00047"/>
    </source>
</evidence>
<feature type="region of interest" description="Disordered" evidence="2">
    <location>
        <begin position="1"/>
        <end position="34"/>
    </location>
</feature>
<feature type="compositionally biased region" description="Polar residues" evidence="2">
    <location>
        <begin position="7"/>
        <end position="22"/>
    </location>
</feature>
<evidence type="ECO:0000313" key="5">
    <source>
        <dbReference type="Proteomes" id="UP000728185"/>
    </source>
</evidence>
<proteinExistence type="predicted"/>
<evidence type="ECO:0000256" key="2">
    <source>
        <dbReference type="SAM" id="MobiDB-lite"/>
    </source>
</evidence>
<evidence type="ECO:0000313" key="4">
    <source>
        <dbReference type="EMBL" id="KAA0199136.1"/>
    </source>
</evidence>
<evidence type="ECO:0000259" key="3">
    <source>
        <dbReference type="PROSITE" id="PS50158"/>
    </source>
</evidence>
<accession>A0A8E0S827</accession>
<dbReference type="InterPro" id="IPR001878">
    <property type="entry name" value="Znf_CCHC"/>
</dbReference>
<keyword evidence="1" id="KW-0862">Zinc</keyword>
<dbReference type="SMART" id="SM00343">
    <property type="entry name" value="ZnF_C2HC"/>
    <property type="match status" value="1"/>
</dbReference>
<protein>
    <recommendedName>
        <fullName evidence="3">CCHC-type domain-containing protein</fullName>
    </recommendedName>
</protein>
<dbReference type="OrthoDB" id="6361509at2759"/>
<dbReference type="Pfam" id="PF00098">
    <property type="entry name" value="zf-CCHC"/>
    <property type="match status" value="1"/>
</dbReference>
<sequence>MDRPRGPSSSSHRNPLTQSSVLDPSKTRPSVSVDPPVVTVSDLIQPTASWVGTDVHPHSVWPAPVNGIQQTQQRLSFRRELTPYLPAALPMRPGPNYQNRGFHTSVHPTPGPTPFLTPIFNGAFPTRSFLHPSAGNVVTGSSTILYHQNSIPTVSFSQTALNTSFAAHVSTTQPVSTSVVGTQATTTFLSNFPGQLFAHPPSDLPSSFPHPPPPMVFVNTSSSAFSVVNNISVDSTPSLSTCVSTEILTGSVTCPVIQSSAGVSSASTSPPPTSEAEVGSNNPTVHLSQLRTTVPCSHQTLTTTLPSTASGGNLNTSGGNLSTNVISLTPSSVSVPPFLPSFYMHQPPLLPPPPPPPPAHLNYFLPQSAPLIPPHAQHPNLPMPLWTSLPLAPAAAVAPLLASHTMNSRHPSCFNCGQPGHKAKCCPSRLPNQQAIENTFNLSYAPNK</sequence>
<dbReference type="PROSITE" id="PS50158">
    <property type="entry name" value="ZF_CCHC"/>
    <property type="match status" value="1"/>
</dbReference>
<dbReference type="Proteomes" id="UP000728185">
    <property type="component" value="Unassembled WGS sequence"/>
</dbReference>
<dbReference type="InterPro" id="IPR036875">
    <property type="entry name" value="Znf_CCHC_sf"/>
</dbReference>
<feature type="region of interest" description="Disordered" evidence="2">
    <location>
        <begin position="261"/>
        <end position="280"/>
    </location>
</feature>
<feature type="domain" description="CCHC-type" evidence="3">
    <location>
        <begin position="413"/>
        <end position="428"/>
    </location>
</feature>
<keyword evidence="5" id="KW-1185">Reference proteome</keyword>
<comment type="caution">
    <text evidence="4">The sequence shown here is derived from an EMBL/GenBank/DDBJ whole genome shotgun (WGS) entry which is preliminary data.</text>
</comment>
<keyword evidence="1" id="KW-0863">Zinc-finger</keyword>
<dbReference type="AlphaFoldDB" id="A0A8E0S827"/>
<dbReference type="EMBL" id="LUCM01001300">
    <property type="protein sequence ID" value="KAA0199136.1"/>
    <property type="molecule type" value="Genomic_DNA"/>
</dbReference>
<gene>
    <name evidence="4" type="ORF">FBUS_11343</name>
</gene>
<name>A0A8E0S827_9TREM</name>
<organism evidence="4 5">
    <name type="scientific">Fasciolopsis buskii</name>
    <dbReference type="NCBI Taxonomy" id="27845"/>
    <lineage>
        <taxon>Eukaryota</taxon>
        <taxon>Metazoa</taxon>
        <taxon>Spiralia</taxon>
        <taxon>Lophotrochozoa</taxon>
        <taxon>Platyhelminthes</taxon>
        <taxon>Trematoda</taxon>
        <taxon>Digenea</taxon>
        <taxon>Plagiorchiida</taxon>
        <taxon>Echinostomata</taxon>
        <taxon>Echinostomatoidea</taxon>
        <taxon>Fasciolidae</taxon>
        <taxon>Fasciolopsis</taxon>
    </lineage>
</organism>
<dbReference type="SUPFAM" id="SSF57756">
    <property type="entry name" value="Retrovirus zinc finger-like domains"/>
    <property type="match status" value="1"/>
</dbReference>
<keyword evidence="1" id="KW-0479">Metal-binding</keyword>
<feature type="compositionally biased region" description="Low complexity" evidence="2">
    <location>
        <begin position="261"/>
        <end position="278"/>
    </location>
</feature>
<dbReference type="GO" id="GO:0008270">
    <property type="term" value="F:zinc ion binding"/>
    <property type="evidence" value="ECO:0007669"/>
    <property type="project" value="UniProtKB-KW"/>
</dbReference>
<reference evidence="4" key="1">
    <citation type="submission" date="2019-05" db="EMBL/GenBank/DDBJ databases">
        <title>Annotation for the trematode Fasciolopsis buski.</title>
        <authorList>
            <person name="Choi Y.-J."/>
        </authorList>
    </citation>
    <scope>NUCLEOTIDE SEQUENCE</scope>
    <source>
        <strain evidence="4">HT</strain>
        <tissue evidence="4">Whole worm</tissue>
    </source>
</reference>
<dbReference type="GO" id="GO:0003676">
    <property type="term" value="F:nucleic acid binding"/>
    <property type="evidence" value="ECO:0007669"/>
    <property type="project" value="InterPro"/>
</dbReference>